<evidence type="ECO:0000313" key="3">
    <source>
        <dbReference type="Proteomes" id="UP000624703"/>
    </source>
</evidence>
<keyword evidence="1" id="KW-0732">Signal</keyword>
<feature type="chain" id="PRO_5035300673" evidence="1">
    <location>
        <begin position="21"/>
        <end position="241"/>
    </location>
</feature>
<dbReference type="AlphaFoldDB" id="A0A8J7MF68"/>
<organism evidence="2 3">
    <name type="scientific">Persicirhabdus sediminis</name>
    <dbReference type="NCBI Taxonomy" id="454144"/>
    <lineage>
        <taxon>Bacteria</taxon>
        <taxon>Pseudomonadati</taxon>
        <taxon>Verrucomicrobiota</taxon>
        <taxon>Verrucomicrobiia</taxon>
        <taxon>Verrucomicrobiales</taxon>
        <taxon>Verrucomicrobiaceae</taxon>
        <taxon>Persicirhabdus</taxon>
    </lineage>
</organism>
<feature type="signal peptide" evidence="1">
    <location>
        <begin position="1"/>
        <end position="20"/>
    </location>
</feature>
<protein>
    <submittedName>
        <fullName evidence="2">Uncharacterized protein</fullName>
    </submittedName>
</protein>
<accession>A0A8J7MF68</accession>
<keyword evidence="3" id="KW-1185">Reference proteome</keyword>
<evidence type="ECO:0000313" key="2">
    <source>
        <dbReference type="EMBL" id="MBK1791573.1"/>
    </source>
</evidence>
<evidence type="ECO:0000256" key="1">
    <source>
        <dbReference type="SAM" id="SignalP"/>
    </source>
</evidence>
<dbReference type="RefSeq" id="WP_200311573.1">
    <property type="nucleotide sequence ID" value="NZ_JAENIM010000039.1"/>
</dbReference>
<dbReference type="EMBL" id="JAENIM010000039">
    <property type="protein sequence ID" value="MBK1791573.1"/>
    <property type="molecule type" value="Genomic_DNA"/>
</dbReference>
<name>A0A8J7MF68_9BACT</name>
<proteinExistence type="predicted"/>
<gene>
    <name evidence="2" type="ORF">JIN82_10460</name>
</gene>
<comment type="caution">
    <text evidence="2">The sequence shown here is derived from an EMBL/GenBank/DDBJ whole genome shotgun (WGS) entry which is preliminary data.</text>
</comment>
<sequence length="241" mass="26641">MKKELYVLALFAGMATGVYAEEGQPTGSLWVNGSSSNSVVNENEHVSLSWEISYTITEDPGAVITAKDELVPAEKSTMEVWPIGSAYWNGNLNINLKCRVDGQEFNLYSGKSKNFKPSGNSALFTREVDENDVINFGMMGESRESGQYFRWTGTSRTEPAHSFIALKNGDTYPSASPMGSGGDVEAFLMPYFDEGTRTVVLGPKDVIFVVELDRVYTYEQSGNASDKGYDMQDMVFLVTFR</sequence>
<dbReference type="Proteomes" id="UP000624703">
    <property type="component" value="Unassembled WGS sequence"/>
</dbReference>
<reference evidence="2" key="1">
    <citation type="submission" date="2021-01" db="EMBL/GenBank/DDBJ databases">
        <title>Modified the classification status of verrucomicrobia.</title>
        <authorList>
            <person name="Feng X."/>
        </authorList>
    </citation>
    <scope>NUCLEOTIDE SEQUENCE</scope>
    <source>
        <strain evidence="2">_KCTC 22039</strain>
    </source>
</reference>